<reference evidence="5 6" key="1">
    <citation type="journal article" date="2021" name="Int. J. Syst. Evol. Microbiol.">
        <title>Reticulibacter mediterranei gen. nov., sp. nov., within the new family Reticulibacteraceae fam. nov., and Ktedonospora formicarum gen. nov., sp. nov., Ktedonobacter robiniae sp. nov., Dictyobacter formicarum sp. nov. and Dictyobacter arantiisoli sp. nov., belonging to the class Ktedonobacteria.</title>
        <authorList>
            <person name="Yabe S."/>
            <person name="Zheng Y."/>
            <person name="Wang C.M."/>
            <person name="Sakai Y."/>
            <person name="Abe K."/>
            <person name="Yokota A."/>
            <person name="Donadio S."/>
            <person name="Cavaletti L."/>
            <person name="Monciardini P."/>
        </authorList>
    </citation>
    <scope>NUCLEOTIDE SEQUENCE [LARGE SCALE GENOMIC DNA]</scope>
    <source>
        <strain evidence="5 6">SOSP1-30</strain>
    </source>
</reference>
<organism evidence="5 6">
    <name type="scientific">Ktedonobacter robiniae</name>
    <dbReference type="NCBI Taxonomy" id="2778365"/>
    <lineage>
        <taxon>Bacteria</taxon>
        <taxon>Bacillati</taxon>
        <taxon>Chloroflexota</taxon>
        <taxon>Ktedonobacteria</taxon>
        <taxon>Ktedonobacterales</taxon>
        <taxon>Ktedonobacteraceae</taxon>
        <taxon>Ktedonobacter</taxon>
    </lineage>
</organism>
<proteinExistence type="inferred from homology"/>
<feature type="domain" description="Ferritin/DPS" evidence="4">
    <location>
        <begin position="53"/>
        <end position="194"/>
    </location>
</feature>
<evidence type="ECO:0000313" key="6">
    <source>
        <dbReference type="Proteomes" id="UP000654345"/>
    </source>
</evidence>
<dbReference type="InterPro" id="IPR008331">
    <property type="entry name" value="Ferritin_DPS_dom"/>
</dbReference>
<evidence type="ECO:0000256" key="1">
    <source>
        <dbReference type="ARBA" id="ARBA00009497"/>
    </source>
</evidence>
<dbReference type="CDD" id="cd01043">
    <property type="entry name" value="DPS"/>
    <property type="match status" value="1"/>
</dbReference>
<feature type="compositionally biased region" description="Polar residues" evidence="3">
    <location>
        <begin position="1"/>
        <end position="17"/>
    </location>
</feature>
<dbReference type="Proteomes" id="UP000654345">
    <property type="component" value="Unassembled WGS sequence"/>
</dbReference>
<name>A0ABQ3UG47_9CHLR</name>
<dbReference type="PROSITE" id="PS00818">
    <property type="entry name" value="DPS_1"/>
    <property type="match status" value="1"/>
</dbReference>
<dbReference type="PANTHER" id="PTHR42932">
    <property type="entry name" value="GENERAL STRESS PROTEIN 20U"/>
    <property type="match status" value="1"/>
</dbReference>
<evidence type="ECO:0000259" key="4">
    <source>
        <dbReference type="Pfam" id="PF00210"/>
    </source>
</evidence>
<dbReference type="EMBL" id="BNJG01000001">
    <property type="protein sequence ID" value="GHO51590.1"/>
    <property type="molecule type" value="Genomic_DNA"/>
</dbReference>
<comment type="similarity">
    <text evidence="1 2">Belongs to the Dps family.</text>
</comment>
<dbReference type="InterPro" id="IPR009078">
    <property type="entry name" value="Ferritin-like_SF"/>
</dbReference>
<comment type="caution">
    <text evidence="5">The sequence shown here is derived from an EMBL/GenBank/DDBJ whole genome shotgun (WGS) entry which is preliminary data.</text>
</comment>
<evidence type="ECO:0000313" key="5">
    <source>
        <dbReference type="EMBL" id="GHO51590.1"/>
    </source>
</evidence>
<dbReference type="SUPFAM" id="SSF47240">
    <property type="entry name" value="Ferritin-like"/>
    <property type="match status" value="1"/>
</dbReference>
<dbReference type="Pfam" id="PF00210">
    <property type="entry name" value="Ferritin"/>
    <property type="match status" value="1"/>
</dbReference>
<evidence type="ECO:0000256" key="2">
    <source>
        <dbReference type="RuleBase" id="RU003875"/>
    </source>
</evidence>
<dbReference type="RefSeq" id="WP_201368586.1">
    <property type="nucleotide sequence ID" value="NZ_BNJG01000001.1"/>
</dbReference>
<evidence type="ECO:0000256" key="3">
    <source>
        <dbReference type="SAM" id="MobiDB-lite"/>
    </source>
</evidence>
<gene>
    <name evidence="5" type="ORF">KSB_00650</name>
</gene>
<dbReference type="InterPro" id="IPR012347">
    <property type="entry name" value="Ferritin-like"/>
</dbReference>
<accession>A0ABQ3UG47</accession>
<protein>
    <submittedName>
        <fullName evidence="5">DNA starvation/stationary phase protection protein</fullName>
    </submittedName>
</protein>
<keyword evidence="6" id="KW-1185">Reference proteome</keyword>
<feature type="region of interest" description="Disordered" evidence="3">
    <location>
        <begin position="1"/>
        <end position="20"/>
    </location>
</feature>
<dbReference type="PANTHER" id="PTHR42932:SF1">
    <property type="entry name" value="GENERAL STRESS PROTEIN 20U"/>
    <property type="match status" value="1"/>
</dbReference>
<dbReference type="PRINTS" id="PR01346">
    <property type="entry name" value="HELNAPAPROT"/>
</dbReference>
<sequence length="203" mass="23096">MTTKTHTMSKQGTQTIEAQPRFKQRSYEIQQYGQLHAMPLSLPESAIKQNVECLNQLVADSITLYNLYKKHHWQMTGPTFYQLHLLLDEHAEQIEKTIDLLAERVQQLGGVTIAMPHDVAELTKIERPPKGVEDVPAMLSRLVSAHATVIQGVREGIELSDKNKDYTTNDILTSEVLPLQEMQTWFISQHLVDTPFASFKEEG</sequence>
<dbReference type="InterPro" id="IPR002177">
    <property type="entry name" value="DPS_DNA-bd"/>
</dbReference>
<dbReference type="InterPro" id="IPR023188">
    <property type="entry name" value="DPS_DNA-bd_CS"/>
</dbReference>
<dbReference type="Gene3D" id="1.20.1260.10">
    <property type="match status" value="1"/>
</dbReference>